<reference evidence="1" key="1">
    <citation type="submission" date="2018-05" db="EMBL/GenBank/DDBJ databases">
        <authorList>
            <person name="Lanie J.A."/>
            <person name="Ng W.-L."/>
            <person name="Kazmierczak K.M."/>
            <person name="Andrzejewski T.M."/>
            <person name="Davidsen T.M."/>
            <person name="Wayne K.J."/>
            <person name="Tettelin H."/>
            <person name="Glass J.I."/>
            <person name="Rusch D."/>
            <person name="Podicherti R."/>
            <person name="Tsui H.-C.T."/>
            <person name="Winkler M.E."/>
        </authorList>
    </citation>
    <scope>NUCLEOTIDE SEQUENCE</scope>
</reference>
<dbReference type="EMBL" id="UINC01100039">
    <property type="protein sequence ID" value="SVC59774.1"/>
    <property type="molecule type" value="Genomic_DNA"/>
</dbReference>
<protein>
    <recommendedName>
        <fullName evidence="2">DUF541 domain-containing protein</fullName>
    </recommendedName>
</protein>
<evidence type="ECO:0008006" key="2">
    <source>
        <dbReference type="Google" id="ProtNLM"/>
    </source>
</evidence>
<dbReference type="PANTHER" id="PTHR34387:SF1">
    <property type="entry name" value="PERIPLASMIC IMMUNOGENIC PROTEIN"/>
    <property type="match status" value="1"/>
</dbReference>
<dbReference type="AlphaFoldDB" id="A0A382NEY5"/>
<sequence>MRKVSVICFLIPSLIIITLMACTSGTQEAVEQTNPVELNSGVTSETRVNYSDLSGITNTGQSQQSGIWVTGKGKVTLEPDLALLDMVVEASSKSVEKARYNTATSMNKIVTSLKALGIQDKDIQTRSFNISPQYVWEEVVENGRRHSKQILTGYQVTHSVQIKIRELDEDLVGIVIDQAVTHGGDNIRINNIQFTI</sequence>
<gene>
    <name evidence="1" type="ORF">METZ01_LOCUS312628</name>
</gene>
<dbReference type="Pfam" id="PF04402">
    <property type="entry name" value="SIMPL"/>
    <property type="match status" value="1"/>
</dbReference>
<dbReference type="PROSITE" id="PS51257">
    <property type="entry name" value="PROKAR_LIPOPROTEIN"/>
    <property type="match status" value="1"/>
</dbReference>
<dbReference type="Gene3D" id="3.30.70.2970">
    <property type="entry name" value="Protein of unknown function (DUF541), domain 2"/>
    <property type="match status" value="1"/>
</dbReference>
<evidence type="ECO:0000313" key="1">
    <source>
        <dbReference type="EMBL" id="SVC59774.1"/>
    </source>
</evidence>
<accession>A0A382NEY5</accession>
<dbReference type="GO" id="GO:0006974">
    <property type="term" value="P:DNA damage response"/>
    <property type="evidence" value="ECO:0007669"/>
    <property type="project" value="TreeGrafter"/>
</dbReference>
<dbReference type="PANTHER" id="PTHR34387">
    <property type="entry name" value="SLR1258 PROTEIN"/>
    <property type="match status" value="1"/>
</dbReference>
<name>A0A382NEY5_9ZZZZ</name>
<feature type="non-terminal residue" evidence="1">
    <location>
        <position position="196"/>
    </location>
</feature>
<dbReference type="InterPro" id="IPR007497">
    <property type="entry name" value="SIMPL/DUF541"/>
</dbReference>
<proteinExistence type="predicted"/>
<organism evidence="1">
    <name type="scientific">marine metagenome</name>
    <dbReference type="NCBI Taxonomy" id="408172"/>
    <lineage>
        <taxon>unclassified sequences</taxon>
        <taxon>metagenomes</taxon>
        <taxon>ecological metagenomes</taxon>
    </lineage>
</organism>
<dbReference type="InterPro" id="IPR052022">
    <property type="entry name" value="26kDa_periplasmic_antigen"/>
</dbReference>